<dbReference type="EMBL" id="CP009654">
    <property type="protein sequence ID" value="APC97783.1"/>
    <property type="molecule type" value="Genomic_DNA"/>
</dbReference>
<gene>
    <name evidence="2" type="ORF">KX01_1401</name>
</gene>
<evidence type="ECO:0000313" key="2">
    <source>
        <dbReference type="EMBL" id="APC97783.1"/>
    </source>
</evidence>
<dbReference type="KEGG" id="frc:KX01_1401"/>
<evidence type="ECO:0000313" key="3">
    <source>
        <dbReference type="Proteomes" id="UP000182521"/>
    </source>
</evidence>
<keyword evidence="1" id="KW-0812">Transmembrane</keyword>
<proteinExistence type="predicted"/>
<keyword evidence="3" id="KW-1185">Reference proteome</keyword>
<accession>A0A1J0KVQ0</accession>
<keyword evidence="1" id="KW-1133">Transmembrane helix</keyword>
<name>A0A1J0KVQ0_9GAMM</name>
<dbReference type="Proteomes" id="UP000182521">
    <property type="component" value="Chromosome"/>
</dbReference>
<keyword evidence="1" id="KW-0472">Membrane</keyword>
<sequence>MKIDIQQLIIKGINKYMRKVLLIILINFILFPIISFAGSMDTEEAAEQVSDQNYYNTGSAGDAVYARHKDNYMYASNAHNVDQINNNTLTNHDAMNRHRIG</sequence>
<evidence type="ECO:0000256" key="1">
    <source>
        <dbReference type="SAM" id="Phobius"/>
    </source>
</evidence>
<feature type="transmembrane region" description="Helical" evidence="1">
    <location>
        <begin position="20"/>
        <end position="40"/>
    </location>
</feature>
<organism evidence="2 3">
    <name type="scientific">Francisella frigiditurris</name>
    <dbReference type="NCBI Taxonomy" id="1542390"/>
    <lineage>
        <taxon>Bacteria</taxon>
        <taxon>Pseudomonadati</taxon>
        <taxon>Pseudomonadota</taxon>
        <taxon>Gammaproteobacteria</taxon>
        <taxon>Thiotrichales</taxon>
        <taxon>Francisellaceae</taxon>
        <taxon>Francisella</taxon>
    </lineage>
</organism>
<reference evidence="3" key="1">
    <citation type="submission" date="2014-10" db="EMBL/GenBank/DDBJ databases">
        <authorList>
            <person name="Kuske C.R."/>
            <person name="Challacombe J.F."/>
            <person name="Daligault H.E."/>
            <person name="Davenport K.W."/>
            <person name="Johnson S.L."/>
            <person name="Siddaramappa S."/>
            <person name="Petersen J.M."/>
        </authorList>
    </citation>
    <scope>NUCLEOTIDE SEQUENCE [LARGE SCALE GENOMIC DNA]</scope>
    <source>
        <strain evidence="3">CA97-1460</strain>
    </source>
</reference>
<protein>
    <submittedName>
        <fullName evidence="2">Uncharacterized protein</fullName>
    </submittedName>
</protein>
<dbReference type="STRING" id="1542390.KX01_1401"/>
<dbReference type="AlphaFoldDB" id="A0A1J0KVQ0"/>